<name>A0A0C1N8W9_9CYAN</name>
<dbReference type="InterPro" id="IPR027417">
    <property type="entry name" value="P-loop_NTPase"/>
</dbReference>
<dbReference type="STRING" id="1479485.DA73_0231760"/>
<evidence type="ECO:0000313" key="3">
    <source>
        <dbReference type="EMBL" id="KIE09036.1"/>
    </source>
</evidence>
<dbReference type="AlphaFoldDB" id="A0A0C1N8W9"/>
<feature type="domain" description="ATPase AAA-type core" evidence="1">
    <location>
        <begin position="24"/>
        <end position="374"/>
    </location>
</feature>
<dbReference type="PIRSF" id="PIRSF029347">
    <property type="entry name" value="RecF"/>
    <property type="match status" value="1"/>
</dbReference>
<dbReference type="InterPro" id="IPR014555">
    <property type="entry name" value="RecF-like"/>
</dbReference>
<keyword evidence="4" id="KW-1185">Reference proteome</keyword>
<organism evidence="3">
    <name type="scientific">Tolypothrix bouteillei VB521301</name>
    <dbReference type="NCBI Taxonomy" id="1479485"/>
    <lineage>
        <taxon>Bacteria</taxon>
        <taxon>Bacillati</taxon>
        <taxon>Cyanobacteriota</taxon>
        <taxon>Cyanophyceae</taxon>
        <taxon>Nostocales</taxon>
        <taxon>Tolypothrichaceae</taxon>
        <taxon>Tolypothrix</taxon>
    </lineage>
</organism>
<dbReference type="GO" id="GO:0005524">
    <property type="term" value="F:ATP binding"/>
    <property type="evidence" value="ECO:0007669"/>
    <property type="project" value="InterPro"/>
</dbReference>
<dbReference type="InterPro" id="IPR003959">
    <property type="entry name" value="ATPase_AAA_core"/>
</dbReference>
<reference evidence="2" key="2">
    <citation type="submission" date="2019-11" db="EMBL/GenBank/DDBJ databases">
        <title>Improved Assembly of Tolypothrix boutellei genome.</title>
        <authorList>
            <person name="Sarangi A.N."/>
            <person name="Mukherjee M."/>
            <person name="Ghosh S."/>
            <person name="Singh D."/>
            <person name="Das A."/>
            <person name="Kant S."/>
            <person name="Prusty A."/>
            <person name="Tripathy S."/>
        </authorList>
    </citation>
    <scope>NUCLEOTIDE SEQUENCE</scope>
    <source>
        <strain evidence="2">VB521301</strain>
    </source>
</reference>
<dbReference type="PANTHER" id="PTHR40396:SF1">
    <property type="entry name" value="ATPASE AAA-TYPE CORE DOMAIN-CONTAINING PROTEIN"/>
    <property type="match status" value="1"/>
</dbReference>
<evidence type="ECO:0000259" key="1">
    <source>
        <dbReference type="Pfam" id="PF13304"/>
    </source>
</evidence>
<reference evidence="3" key="1">
    <citation type="journal article" date="2015" name="Genome Announc.">
        <title>Draft Genome Sequence of Tolypothrix boutellei Strain VB521301.</title>
        <authorList>
            <person name="Chandrababunaidu M.M."/>
            <person name="Singh D."/>
            <person name="Sen D."/>
            <person name="Bhan S."/>
            <person name="Das S."/>
            <person name="Gupta A."/>
            <person name="Adhikary S.P."/>
            <person name="Tripathy S."/>
        </authorList>
    </citation>
    <scope>NUCLEOTIDE SEQUENCE</scope>
    <source>
        <strain evidence="3">VB521301</strain>
    </source>
</reference>
<dbReference type="EMBL" id="JHEG02000058">
    <property type="protein sequence ID" value="KIE09036.1"/>
    <property type="molecule type" value="Genomic_DNA"/>
</dbReference>
<gene>
    <name evidence="3" type="ORF">DA73_0231760</name>
    <name evidence="2" type="ORF">DA73_0400007210</name>
</gene>
<dbReference type="Proteomes" id="UP000029738">
    <property type="component" value="Unassembled WGS sequence"/>
</dbReference>
<dbReference type="EMBL" id="JHEG04000001">
    <property type="protein sequence ID" value="KAF3885270.1"/>
    <property type="molecule type" value="Genomic_DNA"/>
</dbReference>
<evidence type="ECO:0000313" key="2">
    <source>
        <dbReference type="EMBL" id="KAF3885270.1"/>
    </source>
</evidence>
<proteinExistence type="predicted"/>
<comment type="caution">
    <text evidence="3">The sequence shown here is derived from an EMBL/GenBank/DDBJ whole genome shotgun (WGS) entry which is preliminary data.</text>
</comment>
<dbReference type="Pfam" id="PF13304">
    <property type="entry name" value="AAA_21"/>
    <property type="match status" value="1"/>
</dbReference>
<dbReference type="Gene3D" id="3.40.50.300">
    <property type="entry name" value="P-loop containing nucleotide triphosphate hydrolases"/>
    <property type="match status" value="2"/>
</dbReference>
<dbReference type="PANTHER" id="PTHR40396">
    <property type="entry name" value="ATPASE-LIKE PROTEIN"/>
    <property type="match status" value="1"/>
</dbReference>
<sequence>MISRIEAYKYRCFDKLDIQVGQYNVLIGLNGTGKSTLLDIPLLLSEILSKGLVPAFLEYPSIPEGPRLKKLRHLLYKQQGDNFGFAIEAHLPQDVISQLLKPEASGVVASRNLRPQSVRYEINLKIVSDTEIYVEREDLYIINYEYFEAEADEKAGIKESFHKQAIVKRNLENQAIIMPENNIGDRMEFELEPQELILANFPQDFPNFPATLWLKNFLENEIMYYKPSYSMLGKAFPASQRKTLRFDAANLLWLVLNLQIEQPALFDYWVEHIKTAFPNLQTIQAVQSEKNNHTYLQLKYSGEHIVASSELSYGTLNILALTILPYLPQRPGVILLEEPEHSVHPRLIDVVLQSLSSLYDSQIFMSTHSPVVLAHTELKSVIVMKGSQENGAKAIPGDKHPRLQDWQGSIDFGSLFAAGVLG</sequence>
<dbReference type="SUPFAM" id="SSF52540">
    <property type="entry name" value="P-loop containing nucleoside triphosphate hydrolases"/>
    <property type="match status" value="1"/>
</dbReference>
<dbReference type="OrthoDB" id="9815944at2"/>
<dbReference type="GO" id="GO:0016887">
    <property type="term" value="F:ATP hydrolysis activity"/>
    <property type="evidence" value="ECO:0007669"/>
    <property type="project" value="InterPro"/>
</dbReference>
<dbReference type="RefSeq" id="WP_038080140.1">
    <property type="nucleotide sequence ID" value="NZ_JHEG04000001.1"/>
</dbReference>
<protein>
    <submittedName>
        <fullName evidence="2 3">ATPase</fullName>
    </submittedName>
</protein>
<dbReference type="NCBIfam" id="NF047739">
    <property type="entry name" value="antiphage_MADS3"/>
    <property type="match status" value="1"/>
</dbReference>
<evidence type="ECO:0000313" key="4">
    <source>
        <dbReference type="Proteomes" id="UP000029738"/>
    </source>
</evidence>
<accession>A0A0C1N8W9</accession>